<dbReference type="Pfam" id="PF13448">
    <property type="entry name" value="DUF4114"/>
    <property type="match status" value="1"/>
</dbReference>
<keyword evidence="4 5" id="KW-0720">Serine protease</keyword>
<dbReference type="InterPro" id="IPR050131">
    <property type="entry name" value="Peptidase_S8_subtilisin-like"/>
</dbReference>
<dbReference type="InterPro" id="IPR025193">
    <property type="entry name" value="DUF4114"/>
</dbReference>
<dbReference type="Pfam" id="PF08310">
    <property type="entry name" value="LGFP"/>
    <property type="match status" value="1"/>
</dbReference>
<comment type="similarity">
    <text evidence="1 5">Belongs to the peptidase S8 family.</text>
</comment>
<feature type="compositionally biased region" description="Low complexity" evidence="6">
    <location>
        <begin position="1320"/>
        <end position="1329"/>
    </location>
</feature>
<feature type="active site" description="Charge relay system" evidence="5">
    <location>
        <position position="319"/>
    </location>
</feature>
<accession>A0ABW7C6A9</accession>
<feature type="active site" description="Charge relay system" evidence="5">
    <location>
        <position position="281"/>
    </location>
</feature>
<keyword evidence="3 5" id="KW-0378">Hydrolase</keyword>
<comment type="caution">
    <text evidence="9">The sequence shown here is derived from an EMBL/GenBank/DDBJ whole genome shotgun (WGS) entry which is preliminary data.</text>
</comment>
<dbReference type="Pfam" id="PF00082">
    <property type="entry name" value="Peptidase_S8"/>
    <property type="match status" value="1"/>
</dbReference>
<feature type="compositionally biased region" description="Pro residues" evidence="6">
    <location>
        <begin position="214"/>
        <end position="239"/>
    </location>
</feature>
<evidence type="ECO:0000256" key="2">
    <source>
        <dbReference type="ARBA" id="ARBA00022670"/>
    </source>
</evidence>
<evidence type="ECO:0000313" key="9">
    <source>
        <dbReference type="EMBL" id="MFG3816745.1"/>
    </source>
</evidence>
<evidence type="ECO:0000259" key="7">
    <source>
        <dbReference type="Pfam" id="PF00082"/>
    </source>
</evidence>
<feature type="active site" description="Charge relay system" evidence="5">
    <location>
        <position position="501"/>
    </location>
</feature>
<organism evidence="9 10">
    <name type="scientific">Limnothrix redekei LRLZ20PSL1</name>
    <dbReference type="NCBI Taxonomy" id="3112953"/>
    <lineage>
        <taxon>Bacteria</taxon>
        <taxon>Bacillati</taxon>
        <taxon>Cyanobacteriota</taxon>
        <taxon>Cyanophyceae</taxon>
        <taxon>Pseudanabaenales</taxon>
        <taxon>Pseudanabaenaceae</taxon>
        <taxon>Limnothrix</taxon>
    </lineage>
</organism>
<keyword evidence="10" id="KW-1185">Reference proteome</keyword>
<evidence type="ECO:0000256" key="5">
    <source>
        <dbReference type="PROSITE-ProRule" id="PRU01240"/>
    </source>
</evidence>
<dbReference type="InterPro" id="IPR015500">
    <property type="entry name" value="Peptidase_S8_subtilisin-rel"/>
</dbReference>
<feature type="region of interest" description="Disordered" evidence="6">
    <location>
        <begin position="1"/>
        <end position="29"/>
    </location>
</feature>
<dbReference type="RefSeq" id="WP_393010820.1">
    <property type="nucleotide sequence ID" value="NZ_JAZAQF010000021.1"/>
</dbReference>
<dbReference type="SUPFAM" id="SSF52743">
    <property type="entry name" value="Subtilisin-like"/>
    <property type="match status" value="1"/>
</dbReference>
<evidence type="ECO:0000256" key="1">
    <source>
        <dbReference type="ARBA" id="ARBA00011073"/>
    </source>
</evidence>
<evidence type="ECO:0000313" key="10">
    <source>
        <dbReference type="Proteomes" id="UP001604335"/>
    </source>
</evidence>
<dbReference type="InterPro" id="IPR013207">
    <property type="entry name" value="LGFP"/>
</dbReference>
<keyword evidence="2 5" id="KW-0645">Protease</keyword>
<dbReference type="InterPro" id="IPR000209">
    <property type="entry name" value="Peptidase_S8/S53_dom"/>
</dbReference>
<feature type="compositionally biased region" description="Pro residues" evidence="6">
    <location>
        <begin position="188"/>
        <end position="198"/>
    </location>
</feature>
<reference evidence="10" key="1">
    <citation type="journal article" date="2024" name="Algal Res.">
        <title>Biochemical, toxicological and genomic investigation of a high-biomass producing Limnothrix strain isolated from Italian shallow drinking water reservoir.</title>
        <authorList>
            <person name="Simonazzi M."/>
            <person name="Shishido T.K."/>
            <person name="Delbaje E."/>
            <person name="Wahlsten M."/>
            <person name="Fewer D.P."/>
            <person name="Sivonen K."/>
            <person name="Pezzolesi L."/>
            <person name="Pistocchi R."/>
        </authorList>
    </citation>
    <scope>NUCLEOTIDE SEQUENCE [LARGE SCALE GENOMIC DNA]</scope>
    <source>
        <strain evidence="10">LRLZ20PSL1</strain>
    </source>
</reference>
<feature type="domain" description="Peptidase S8/S53" evidence="7">
    <location>
        <begin position="275"/>
        <end position="549"/>
    </location>
</feature>
<dbReference type="PROSITE" id="PS51892">
    <property type="entry name" value="SUBTILASE"/>
    <property type="match status" value="1"/>
</dbReference>
<dbReference type="Gene3D" id="3.40.50.200">
    <property type="entry name" value="Peptidase S8/S53 domain"/>
    <property type="match status" value="1"/>
</dbReference>
<feature type="compositionally biased region" description="Pro residues" evidence="6">
    <location>
        <begin position="821"/>
        <end position="842"/>
    </location>
</feature>
<dbReference type="InterPro" id="IPR023827">
    <property type="entry name" value="Peptidase_S8_Asp-AS"/>
</dbReference>
<feature type="domain" description="DUF4114" evidence="8">
    <location>
        <begin position="61"/>
        <end position="146"/>
    </location>
</feature>
<dbReference type="PRINTS" id="PR00723">
    <property type="entry name" value="SUBTILISIN"/>
</dbReference>
<dbReference type="SUPFAM" id="SSF89260">
    <property type="entry name" value="Collagen-binding domain"/>
    <property type="match status" value="1"/>
</dbReference>
<dbReference type="PROSITE" id="PS00136">
    <property type="entry name" value="SUBTILASE_ASP"/>
    <property type="match status" value="1"/>
</dbReference>
<dbReference type="SUPFAM" id="SSF63825">
    <property type="entry name" value="YWTD domain"/>
    <property type="match status" value="1"/>
</dbReference>
<gene>
    <name evidence="9" type="ORF">VPK24_03775</name>
</gene>
<feature type="region of interest" description="Disordered" evidence="6">
    <location>
        <begin position="814"/>
        <end position="855"/>
    </location>
</feature>
<sequence length="1719" mass="183057">MEQFTGDAFHREAARRATTNSPSGHLLIDDRTEGAKFSGKLNHEDNFNQGPFNGVKTFSITPGAKYGLILIPDGALADIATGAAQAEGSRRPLYSMATANPDQLFQAGQLVEAGSDPTRGNTYIFEDLRLDQGSDRDYNDIVVRLRGFSGSVPSIDQYIDPNKDWRKQEAGKLLLADALPYVTVEPSQPTPTQSPSPSPATGNEPSGSSSTTTPPTPAPSPTPPTTESPAPNTPVPNTPVPSTTPVISPLGTFPWTYPTIEDLAAAAITPTSKFPIIGVIDTGFARSNPDLDYSKIVWGKDYIDNDADPLLNPGEGNEHGTHILGLISALRNNGVGIDGLAPDAPIWAARAVGSGSWAKALVDYVDYIKTKGQTRGLVNLSFDLTQKNADGTISTRYEFTPEERVAIETARQAGVVLVVAAGNSGTGDMSVLAQAAQEFDNIISVAAAEQIDRSVAIADGAAKTDYSSSGKKLTISAIGGNVGDEVVSLTGTGAGLMSGTSVAAAKVTGAAALAWASNPGLNYLQVKDALTRTATDIENPGYDSLSGYGIVNPLAAISLAKLITPEPYKPEPWFAPDWWSGEGTVTALEQAVGQNLLYFSTSDGSIYKRDLTTGAQAKVFSGFSGRFFTDIAIRSDGKIIGSTFATLHEIDPVTGTEKFIGVLTPNPARPGPAISINALEFAPNGKLYGADFDTGNLYEVDQTTGDMKFLVSLGGNSSGDLVIDASGKLYATFTSRPFNTGNDRLIAYDLNTNTTQVLSSNLGYRDLYGLTLFEGKLLAYTRSGIQVEINPATGISRPTGLRIPVVGDLAGASLQTFDPPTNSPTPTPVTPTPPAVSLPPAPKSGEKGVPEDGGVFRSTHLSQNGVVVHYYNNGYLIVQPNGSGFWYGKIQLPNFAPSTFGIEPISLTDPDGDDVLLRAKSLQLGSQIGRIGGQDERDNYKFIVPSRRLVTLTLNEASNQAEMILIDPANNATDMAFTDEDGRRKITRILEPGTYFLSVEGFTANELTYRIDSSLSSIEGKFFRGYDGNAYHIKNGQRFSIPFEKVREYTGRTWERLPQVPVDDLEGIPYGGVFTPRQPAPPTNSTPSVETAIAQEAQFIKSLVGESTGPIAIAGTSPQGTTGAWQTYQNGSIHWTEKYGAVALWLGLNDVYGQNGGSSGWLGFPTRREYEWEFGKRTDFEGGFIFFNPADNSVRAYRLGEMPQPTKTNQLPQLSFPNFIMPKGASFTLGQYRNELEISDPDGDAIQIYKIQVDPTQIDMQGWSAEGQPLGTFLMPASELDNVRIYGSVVGTYPIQVSAFDGKDWSDTHTFNLTVNPAVTTTTGTSNPGTFGGGSNSGSSTWVNSGNNNPTGNNSSPTGNNATTTTTTTTTPSGFVKNTAPEVRFELDNASLWGDSQGYGSDFDAQITWNPNQQWSLFGLSSDVASVELGSVVEARAYAFSSLGTLDLGLSGKFGISLEADPASGTSTVNISTASTGQPYLSTYLGMGGGVGLKAGIKAGLTLFGQELSTELSTGFEITLDELIKKALGSVLGVPPELQNLVDVDFGLRLNTNYWQGGSTLKADDTAGVSASLSGVLPQKWQDFLDLKIGLLLKQKSEAKLQGFLFDPDENSNNDNEFTIGLGSSLTKPLSFIPQSLRVRPVLELKTEFSVAMTGSMELGVGQVIKEAFPQVSQKTIGEVMGGIPPKIVLSREIGVPIPSPGVFKPFEKTGYWKSISLG</sequence>
<dbReference type="Proteomes" id="UP001604335">
    <property type="component" value="Unassembled WGS sequence"/>
</dbReference>
<dbReference type="InterPro" id="IPR036852">
    <property type="entry name" value="Peptidase_S8/S53_dom_sf"/>
</dbReference>
<dbReference type="Gene3D" id="2.130.10.10">
    <property type="entry name" value="YVTN repeat-like/Quinoprotein amine dehydrogenase"/>
    <property type="match status" value="1"/>
</dbReference>
<dbReference type="InterPro" id="IPR015943">
    <property type="entry name" value="WD40/YVTN_repeat-like_dom_sf"/>
</dbReference>
<dbReference type="PANTHER" id="PTHR43806:SF11">
    <property type="entry name" value="CEREVISIN-RELATED"/>
    <property type="match status" value="1"/>
</dbReference>
<evidence type="ECO:0000256" key="3">
    <source>
        <dbReference type="ARBA" id="ARBA00022801"/>
    </source>
</evidence>
<evidence type="ECO:0000256" key="6">
    <source>
        <dbReference type="SAM" id="MobiDB-lite"/>
    </source>
</evidence>
<dbReference type="PANTHER" id="PTHR43806">
    <property type="entry name" value="PEPTIDASE S8"/>
    <property type="match status" value="1"/>
</dbReference>
<protein>
    <submittedName>
        <fullName evidence="9">S8 family serine peptidase</fullName>
    </submittedName>
</protein>
<feature type="region of interest" description="Disordered" evidence="6">
    <location>
        <begin position="184"/>
        <end position="245"/>
    </location>
</feature>
<evidence type="ECO:0000259" key="8">
    <source>
        <dbReference type="Pfam" id="PF13448"/>
    </source>
</evidence>
<name>A0ABW7C6A9_9CYAN</name>
<dbReference type="Gene3D" id="2.60.120.380">
    <property type="match status" value="1"/>
</dbReference>
<proteinExistence type="inferred from homology"/>
<evidence type="ECO:0000256" key="4">
    <source>
        <dbReference type="ARBA" id="ARBA00022825"/>
    </source>
</evidence>
<feature type="compositionally biased region" description="Low complexity" evidence="6">
    <location>
        <begin position="1337"/>
        <end position="1374"/>
    </location>
</feature>
<dbReference type="EMBL" id="JAZAQF010000021">
    <property type="protein sequence ID" value="MFG3816745.1"/>
    <property type="molecule type" value="Genomic_DNA"/>
</dbReference>
<feature type="compositionally biased region" description="Low complexity" evidence="6">
    <location>
        <begin position="199"/>
        <end position="213"/>
    </location>
</feature>
<feature type="region of interest" description="Disordered" evidence="6">
    <location>
        <begin position="1318"/>
        <end position="1376"/>
    </location>
</feature>